<dbReference type="CDD" id="cd06257">
    <property type="entry name" value="DnaJ"/>
    <property type="match status" value="1"/>
</dbReference>
<accession>A0A699ZJ78</accession>
<dbReference type="Proteomes" id="UP000485058">
    <property type="component" value="Unassembled WGS sequence"/>
</dbReference>
<dbReference type="InterPro" id="IPR052243">
    <property type="entry name" value="Mito_inner_membrane_organizer"/>
</dbReference>
<name>A0A699ZJ78_HAELA</name>
<organism evidence="2 3">
    <name type="scientific">Haematococcus lacustris</name>
    <name type="common">Green alga</name>
    <name type="synonym">Haematococcus pluvialis</name>
    <dbReference type="NCBI Taxonomy" id="44745"/>
    <lineage>
        <taxon>Eukaryota</taxon>
        <taxon>Viridiplantae</taxon>
        <taxon>Chlorophyta</taxon>
        <taxon>core chlorophytes</taxon>
        <taxon>Chlorophyceae</taxon>
        <taxon>CS clade</taxon>
        <taxon>Chlamydomonadales</taxon>
        <taxon>Haematococcaceae</taxon>
        <taxon>Haematococcus</taxon>
    </lineage>
</organism>
<feature type="non-terminal residue" evidence="2">
    <location>
        <position position="1"/>
    </location>
</feature>
<dbReference type="PRINTS" id="PR00625">
    <property type="entry name" value="JDOMAIN"/>
</dbReference>
<dbReference type="InterPro" id="IPR036869">
    <property type="entry name" value="J_dom_sf"/>
</dbReference>
<dbReference type="GO" id="GO:0005739">
    <property type="term" value="C:mitochondrion"/>
    <property type="evidence" value="ECO:0007669"/>
    <property type="project" value="GOC"/>
</dbReference>
<dbReference type="PROSITE" id="PS50076">
    <property type="entry name" value="DNAJ_2"/>
    <property type="match status" value="1"/>
</dbReference>
<sequence length="120" mass="13465">VFHPDKHIDQSKHSQAQEAFGRIQEAYEVLSNPHKRQIYDVYGRKGLAAGLEVGDALRSREELRREWEEFRGREAREKAEAAVVQRGSYQAKVDLRPALAGKGLPGVTHPGTLFKSVSAQ</sequence>
<dbReference type="PANTHER" id="PTHR44157:SF1">
    <property type="entry name" value="DNAJ HOMOLOG SUBFAMILY C MEMBER 11"/>
    <property type="match status" value="1"/>
</dbReference>
<dbReference type="EMBL" id="BLLF01001768">
    <property type="protein sequence ID" value="GFH21140.1"/>
    <property type="molecule type" value="Genomic_DNA"/>
</dbReference>
<comment type="caution">
    <text evidence="2">The sequence shown here is derived from an EMBL/GenBank/DDBJ whole genome shotgun (WGS) entry which is preliminary data.</text>
</comment>
<reference evidence="2 3" key="1">
    <citation type="submission" date="2020-02" db="EMBL/GenBank/DDBJ databases">
        <title>Draft genome sequence of Haematococcus lacustris strain NIES-144.</title>
        <authorList>
            <person name="Morimoto D."/>
            <person name="Nakagawa S."/>
            <person name="Yoshida T."/>
            <person name="Sawayama S."/>
        </authorList>
    </citation>
    <scope>NUCLEOTIDE SEQUENCE [LARGE SCALE GENOMIC DNA]</scope>
    <source>
        <strain evidence="2 3">NIES-144</strain>
    </source>
</reference>
<evidence type="ECO:0000313" key="2">
    <source>
        <dbReference type="EMBL" id="GFH21140.1"/>
    </source>
</evidence>
<dbReference type="Pfam" id="PF00226">
    <property type="entry name" value="DnaJ"/>
    <property type="match status" value="1"/>
</dbReference>
<feature type="non-terminal residue" evidence="2">
    <location>
        <position position="120"/>
    </location>
</feature>
<keyword evidence="3" id="KW-1185">Reference proteome</keyword>
<proteinExistence type="predicted"/>
<evidence type="ECO:0000313" key="3">
    <source>
        <dbReference type="Proteomes" id="UP000485058"/>
    </source>
</evidence>
<dbReference type="AlphaFoldDB" id="A0A699ZJ78"/>
<evidence type="ECO:0000259" key="1">
    <source>
        <dbReference type="PROSITE" id="PS50076"/>
    </source>
</evidence>
<dbReference type="Gene3D" id="1.10.287.110">
    <property type="entry name" value="DnaJ domain"/>
    <property type="match status" value="1"/>
</dbReference>
<dbReference type="InterPro" id="IPR001623">
    <property type="entry name" value="DnaJ_domain"/>
</dbReference>
<dbReference type="PANTHER" id="PTHR44157">
    <property type="entry name" value="DNAJ HOMOLOG SUBFAMILY C MEMBER 11"/>
    <property type="match status" value="1"/>
</dbReference>
<protein>
    <submittedName>
        <fullName evidence="2">J domain-containing protein</fullName>
    </submittedName>
</protein>
<gene>
    <name evidence="2" type="ORF">HaLaN_18382</name>
</gene>
<dbReference type="SUPFAM" id="SSF46565">
    <property type="entry name" value="Chaperone J-domain"/>
    <property type="match status" value="1"/>
</dbReference>
<feature type="domain" description="J" evidence="1">
    <location>
        <begin position="1"/>
        <end position="43"/>
    </location>
</feature>
<dbReference type="GO" id="GO:0042407">
    <property type="term" value="P:cristae formation"/>
    <property type="evidence" value="ECO:0007669"/>
    <property type="project" value="TreeGrafter"/>
</dbReference>